<dbReference type="RefSeq" id="WP_048383324.1">
    <property type="nucleotide sequence ID" value="NZ_FNRS01000001.1"/>
</dbReference>
<proteinExistence type="inferred from homology"/>
<evidence type="ECO:0000256" key="5">
    <source>
        <dbReference type="ARBA" id="ARBA00023002"/>
    </source>
</evidence>
<dbReference type="Proteomes" id="UP000036395">
    <property type="component" value="Unassembled WGS sequence"/>
</dbReference>
<dbReference type="InterPro" id="IPR000172">
    <property type="entry name" value="GMC_OxRdtase_N"/>
</dbReference>
<evidence type="ECO:0000313" key="8">
    <source>
        <dbReference type="EMBL" id="KMM82924.1"/>
    </source>
</evidence>
<dbReference type="OrthoDB" id="9787779at2"/>
<evidence type="ECO:0000313" key="11">
    <source>
        <dbReference type="Proteomes" id="UP000183155"/>
    </source>
</evidence>
<dbReference type="GO" id="GO:0016614">
    <property type="term" value="F:oxidoreductase activity, acting on CH-OH group of donors"/>
    <property type="evidence" value="ECO:0007669"/>
    <property type="project" value="InterPro"/>
</dbReference>
<protein>
    <submittedName>
        <fullName evidence="8 9">Dehydrogenase</fullName>
    </submittedName>
</protein>
<evidence type="ECO:0000259" key="7">
    <source>
        <dbReference type="Pfam" id="PF05199"/>
    </source>
</evidence>
<dbReference type="Pfam" id="PF05199">
    <property type="entry name" value="GMC_oxred_C"/>
    <property type="match status" value="1"/>
</dbReference>
<accession>A0A0J6GLD2</accession>
<dbReference type="Proteomes" id="UP000183155">
    <property type="component" value="Unassembled WGS sequence"/>
</dbReference>
<dbReference type="Pfam" id="PF13450">
    <property type="entry name" value="NAD_binding_8"/>
    <property type="match status" value="1"/>
</dbReference>
<name>A0A0J6GLD2_PSETA</name>
<dbReference type="InterPro" id="IPR051473">
    <property type="entry name" value="P2Ox-like"/>
</dbReference>
<dbReference type="EMBL" id="FNRS01000001">
    <property type="protein sequence ID" value="SEC11992.1"/>
    <property type="molecule type" value="Genomic_DNA"/>
</dbReference>
<feature type="domain" description="Glucose-methanol-choline oxidoreductase N-terminal" evidence="6">
    <location>
        <begin position="240"/>
        <end position="351"/>
    </location>
</feature>
<evidence type="ECO:0000259" key="6">
    <source>
        <dbReference type="Pfam" id="PF00732"/>
    </source>
</evidence>
<keyword evidence="4" id="KW-0274">FAD</keyword>
<dbReference type="SUPFAM" id="SSF51905">
    <property type="entry name" value="FAD/NAD(P)-binding domain"/>
    <property type="match status" value="1"/>
</dbReference>
<dbReference type="PANTHER" id="PTHR42784:SF1">
    <property type="entry name" value="PYRANOSE 2-OXIDASE"/>
    <property type="match status" value="1"/>
</dbReference>
<reference evidence="8 10" key="1">
    <citation type="submission" date="2015-02" db="EMBL/GenBank/DDBJ databases">
        <title>Pseudomonas helleri sp. nov. and Pseudomonas weihenstephanensis sp. nov., isolated from raw cows milk.</title>
        <authorList>
            <person name="von Neubeck M."/>
            <person name="Huptas C."/>
            <person name="Wenning M."/>
            <person name="Scherer S."/>
        </authorList>
    </citation>
    <scope>NUCLEOTIDE SEQUENCE [LARGE SCALE GENOMIC DNA]</scope>
    <source>
        <strain evidence="8 10">DSM 21104</strain>
    </source>
</reference>
<gene>
    <name evidence="9" type="ORF">SAMN04490203_1836</name>
    <name evidence="8" type="ORF">TU78_19945</name>
</gene>
<keyword evidence="3" id="KW-0285">Flavoprotein</keyword>
<organism evidence="8 10">
    <name type="scientific">Pseudomonas taetrolens</name>
    <dbReference type="NCBI Taxonomy" id="47884"/>
    <lineage>
        <taxon>Bacteria</taxon>
        <taxon>Pseudomonadati</taxon>
        <taxon>Pseudomonadota</taxon>
        <taxon>Gammaproteobacteria</taxon>
        <taxon>Pseudomonadales</taxon>
        <taxon>Pseudomonadaceae</taxon>
        <taxon>Pseudomonas</taxon>
    </lineage>
</organism>
<sequence>MSTEQADVVIVGAGLAGSIIAYQLGLAGVNVLVLESGPEIPANRTQYLERFYTATLKTPESPYPPVSTLSPARNPALQNAPRATIADLILGWSDPDISYLVQKGPLPFTSTYERVGGGTTWHWVATCLRLVPNDFRMKSAYGVGVDWPISYNDLQSAYCRAEAEIGVSASVTDQAYLGITFPGGYQFPMTSIPLSLVDGSFVAAVQGQAFEGLPLVVSPTPAGRNSQPYAGRRVCAGNTNCTPICPIQAKYDATVTMNNALNTGNVRVLYKTVASKVTVAADKSISGIEFIQYQLGDGPPTGTGIAIGQRYVIAAHAIETPKLLLNSATSAWPQGVANSSGQVGRSLADHPIYLAWGLMPEGKAVYPYRGPVSTAGIESLRDGAFRRQRAAWRIEIGNEGFNWPIGDPYTTAADLIDGSNVSRTNPLPDGSGPSQVLYGTALVQQLNNLLTRQFRIGFLVEQVEDDPDNANCYIVPSAQYKDRLGIPRPEIHYDLSDYTKEGFKQARILSTHIITQLLGATELTSELLPPTVPPAPAVPASFKYDGQTYAYQGAGHLMGTYRMGTDPTTSVVDKDQRSWDHSNLFLVGDGVFPSSGTANPSLTIAALSFQAGDTLANDLKAVTVQVQANQPWQGTGVQINGLSPRRVQYVSGFWFASPVGGWVDGNGKARLPAKAGYTLEGANEGALIGRVGSSGTPFLIGNLAQVPAGQQGELQLCINDDLHGLYGPGLKDNSGALTVQVAFGTVP</sequence>
<dbReference type="PATRIC" id="fig|47884.3.peg.4489"/>
<dbReference type="STRING" id="47884.SAMN04490203_1836"/>
<dbReference type="EMBL" id="JYLA01000009">
    <property type="protein sequence ID" value="KMM82924.1"/>
    <property type="molecule type" value="Genomic_DNA"/>
</dbReference>
<feature type="domain" description="Glucose-methanol-choline oxidoreductase C-terminal" evidence="7">
    <location>
        <begin position="481"/>
        <end position="607"/>
    </location>
</feature>
<comment type="caution">
    <text evidence="8">The sequence shown here is derived from an EMBL/GenBank/DDBJ whole genome shotgun (WGS) entry which is preliminary data.</text>
</comment>
<dbReference type="Pfam" id="PF00732">
    <property type="entry name" value="GMC_oxred_N"/>
    <property type="match status" value="1"/>
</dbReference>
<evidence type="ECO:0000313" key="10">
    <source>
        <dbReference type="Proteomes" id="UP000036395"/>
    </source>
</evidence>
<evidence type="ECO:0000313" key="9">
    <source>
        <dbReference type="EMBL" id="SEC11992.1"/>
    </source>
</evidence>
<dbReference type="Gene3D" id="3.50.50.60">
    <property type="entry name" value="FAD/NAD(P)-binding domain"/>
    <property type="match status" value="2"/>
</dbReference>
<dbReference type="GO" id="GO:0050660">
    <property type="term" value="F:flavin adenine dinucleotide binding"/>
    <property type="evidence" value="ECO:0007669"/>
    <property type="project" value="InterPro"/>
</dbReference>
<evidence type="ECO:0000256" key="3">
    <source>
        <dbReference type="ARBA" id="ARBA00022630"/>
    </source>
</evidence>
<dbReference type="InterPro" id="IPR036188">
    <property type="entry name" value="FAD/NAD-bd_sf"/>
</dbReference>
<keyword evidence="5" id="KW-0560">Oxidoreductase</keyword>
<dbReference type="Gene3D" id="2.60.120.430">
    <property type="entry name" value="Galactose-binding lectin"/>
    <property type="match status" value="1"/>
</dbReference>
<keyword evidence="11" id="KW-1185">Reference proteome</keyword>
<evidence type="ECO:0000256" key="4">
    <source>
        <dbReference type="ARBA" id="ARBA00022827"/>
    </source>
</evidence>
<dbReference type="PANTHER" id="PTHR42784">
    <property type="entry name" value="PYRANOSE 2-OXIDASE"/>
    <property type="match status" value="1"/>
</dbReference>
<reference evidence="9 11" key="2">
    <citation type="submission" date="2016-10" db="EMBL/GenBank/DDBJ databases">
        <authorList>
            <person name="Varghese N."/>
            <person name="Submissions S."/>
        </authorList>
    </citation>
    <scope>NUCLEOTIDE SEQUENCE [LARGE SCALE GENOMIC DNA]</scope>
    <source>
        <strain evidence="9 11">BS3652</strain>
    </source>
</reference>
<dbReference type="InterPro" id="IPR007867">
    <property type="entry name" value="GMC_OxRtase_C"/>
</dbReference>
<comment type="cofactor">
    <cofactor evidence="1">
        <name>FAD</name>
        <dbReference type="ChEBI" id="CHEBI:57692"/>
    </cofactor>
</comment>
<dbReference type="AlphaFoldDB" id="A0A0J6GLD2"/>
<comment type="similarity">
    <text evidence="2">Belongs to the GMC oxidoreductase family.</text>
</comment>
<evidence type="ECO:0000256" key="1">
    <source>
        <dbReference type="ARBA" id="ARBA00001974"/>
    </source>
</evidence>
<evidence type="ECO:0000256" key="2">
    <source>
        <dbReference type="ARBA" id="ARBA00010790"/>
    </source>
</evidence>